<organism evidence="2 3">
    <name type="scientific">Apiospora kogelbergensis</name>
    <dbReference type="NCBI Taxonomy" id="1337665"/>
    <lineage>
        <taxon>Eukaryota</taxon>
        <taxon>Fungi</taxon>
        <taxon>Dikarya</taxon>
        <taxon>Ascomycota</taxon>
        <taxon>Pezizomycotina</taxon>
        <taxon>Sordariomycetes</taxon>
        <taxon>Xylariomycetidae</taxon>
        <taxon>Amphisphaeriales</taxon>
        <taxon>Apiosporaceae</taxon>
        <taxon>Apiospora</taxon>
    </lineage>
</organism>
<accession>A0AAW0R9D6</accession>
<keyword evidence="3" id="KW-1185">Reference proteome</keyword>
<dbReference type="AlphaFoldDB" id="A0AAW0R9D6"/>
<sequence>MSFLWPCPKCFKAARKKYMKAKQEQHIQKKEKNKNETRNRPPIKSQLMLPSSNSVQLSGMDFPPWYNQYYPQPSMVYAAPPNDEHGHCYCSQCLDDHKKRVRGKYHAPRNPSMTGSFNCVLANLGGGVASPPPDFHHDNRFHGAAGVIPGPVVASPSWTTPAAAPWQPALYMITLPETAEISDIVARLAPNGSGKSLMARSDKDRSLFSATSATSVTSLRRRVIQLEVYWNKDASAANNSGEETRAPSMSTVAAQSATRKKPKKDKGKKTARISDDDGDAEDNEGKEAPRAREDLQSSSADGDGSDGDDYPPDGSLAFGESIDLTCGSCIIKPRAGGRKVPKLA</sequence>
<dbReference type="Proteomes" id="UP001392437">
    <property type="component" value="Unassembled WGS sequence"/>
</dbReference>
<feature type="region of interest" description="Disordered" evidence="1">
    <location>
        <begin position="22"/>
        <end position="50"/>
    </location>
</feature>
<evidence type="ECO:0000256" key="1">
    <source>
        <dbReference type="SAM" id="MobiDB-lite"/>
    </source>
</evidence>
<proteinExistence type="predicted"/>
<dbReference type="EMBL" id="JAQQWP010000002">
    <property type="protein sequence ID" value="KAK8130494.1"/>
    <property type="molecule type" value="Genomic_DNA"/>
</dbReference>
<evidence type="ECO:0000313" key="3">
    <source>
        <dbReference type="Proteomes" id="UP001392437"/>
    </source>
</evidence>
<feature type="region of interest" description="Disordered" evidence="1">
    <location>
        <begin position="191"/>
        <end position="212"/>
    </location>
</feature>
<feature type="compositionally biased region" description="Basic and acidic residues" evidence="1">
    <location>
        <begin position="22"/>
        <end position="39"/>
    </location>
</feature>
<feature type="compositionally biased region" description="Polar residues" evidence="1">
    <location>
        <begin position="237"/>
        <end position="257"/>
    </location>
</feature>
<protein>
    <submittedName>
        <fullName evidence="2">Uncharacterized protein</fullName>
    </submittedName>
</protein>
<feature type="compositionally biased region" description="Basic residues" evidence="1">
    <location>
        <begin position="258"/>
        <end position="271"/>
    </location>
</feature>
<name>A0AAW0R9D6_9PEZI</name>
<gene>
    <name evidence="2" type="ORF">PG999_002874</name>
</gene>
<reference evidence="2 3" key="1">
    <citation type="submission" date="2023-01" db="EMBL/GenBank/DDBJ databases">
        <title>Analysis of 21 Apiospora genomes using comparative genomics revels a genus with tremendous synthesis potential of carbohydrate active enzymes and secondary metabolites.</title>
        <authorList>
            <person name="Sorensen T."/>
        </authorList>
    </citation>
    <scope>NUCLEOTIDE SEQUENCE [LARGE SCALE GENOMIC DNA]</scope>
    <source>
        <strain evidence="2 3">CBS 117206</strain>
    </source>
</reference>
<feature type="region of interest" description="Disordered" evidence="1">
    <location>
        <begin position="237"/>
        <end position="317"/>
    </location>
</feature>
<evidence type="ECO:0000313" key="2">
    <source>
        <dbReference type="EMBL" id="KAK8130494.1"/>
    </source>
</evidence>
<feature type="compositionally biased region" description="Basic and acidic residues" evidence="1">
    <location>
        <begin position="283"/>
        <end position="295"/>
    </location>
</feature>
<comment type="caution">
    <text evidence="2">The sequence shown here is derived from an EMBL/GenBank/DDBJ whole genome shotgun (WGS) entry which is preliminary data.</text>
</comment>